<evidence type="ECO:0000313" key="1">
    <source>
        <dbReference type="EMBL" id="OON14150.1"/>
    </source>
</evidence>
<keyword evidence="2" id="KW-1185">Reference proteome</keyword>
<gene>
    <name evidence="1" type="ORF">X801_10062</name>
</gene>
<dbReference type="Proteomes" id="UP000243686">
    <property type="component" value="Unassembled WGS sequence"/>
</dbReference>
<dbReference type="EMBL" id="KV906850">
    <property type="protein sequence ID" value="OON14150.1"/>
    <property type="molecule type" value="Genomic_DNA"/>
</dbReference>
<organism evidence="1 2">
    <name type="scientific">Opisthorchis viverrini</name>
    <name type="common">Southeast Asian liver fluke</name>
    <dbReference type="NCBI Taxonomy" id="6198"/>
    <lineage>
        <taxon>Eukaryota</taxon>
        <taxon>Metazoa</taxon>
        <taxon>Spiralia</taxon>
        <taxon>Lophotrochozoa</taxon>
        <taxon>Platyhelminthes</taxon>
        <taxon>Trematoda</taxon>
        <taxon>Digenea</taxon>
        <taxon>Opisthorchiida</taxon>
        <taxon>Opisthorchiata</taxon>
        <taxon>Opisthorchiidae</taxon>
        <taxon>Opisthorchis</taxon>
    </lineage>
</organism>
<reference evidence="1 2" key="1">
    <citation type="submission" date="2015-03" db="EMBL/GenBank/DDBJ databases">
        <title>Draft genome of the nematode, Opisthorchis viverrini.</title>
        <authorList>
            <person name="Mitreva M."/>
        </authorList>
    </citation>
    <scope>NUCLEOTIDE SEQUENCE [LARGE SCALE GENOMIC DNA]</scope>
    <source>
        <strain evidence="1">Khon Kaen</strain>
    </source>
</reference>
<accession>A0A1S8WI67</accession>
<name>A0A1S8WI67_OPIVI</name>
<evidence type="ECO:0000313" key="2">
    <source>
        <dbReference type="Proteomes" id="UP000243686"/>
    </source>
</evidence>
<dbReference type="AlphaFoldDB" id="A0A1S8WI67"/>
<protein>
    <submittedName>
        <fullName evidence="1">Uncharacterized protein</fullName>
    </submittedName>
</protein>
<proteinExistence type="predicted"/>
<sequence>MSSSIATGYPRRRYRNLIVGLFIQHLLSVYAGSLGYHYNGVDGSEGSQDLLISERLTLNDWEDVSEKLRDYLSSYDYSIICGANQLTSSDCQLALNTLAGKYFDLALKSKQMGGDSRVWREATTGVLYGALLVVDPDAGPVEMAALSKKIRDDCAASILGKPVNERLRYIRLHANPPSGAPESVKSLMLNQFVAESMGVYLCSEYRAAGEHRVAIFPNKMADHHFKRFGFKEHDCGDDLFEKCPVRWFRGRCLMSKLVTVEQCV</sequence>